<comment type="caution">
    <text evidence="3">The sequence shown here is derived from an EMBL/GenBank/DDBJ whole genome shotgun (WGS) entry which is preliminary data.</text>
</comment>
<evidence type="ECO:0000313" key="3">
    <source>
        <dbReference type="EMBL" id="KAK3241508.1"/>
    </source>
</evidence>
<sequence>MAPKKPPPEPEPEVVAPEDDEPKFGTDVWRYHTGEVYEGQFDTFTVEVAEGEAPVPSKKCRHGVGKFTCPDYTYEGEFKQDVIHGSGTFKFASGEEYKGEWVNGTYEGKGTYKFKDGSKYEGEWMNNIMHGKGVYTDSKKKQHSGQYYNGSGPGLEN</sequence>
<dbReference type="Proteomes" id="UP001190700">
    <property type="component" value="Unassembled WGS sequence"/>
</dbReference>
<protein>
    <recommendedName>
        <fullName evidence="5">MORN repeat-containing protein</fullName>
    </recommendedName>
</protein>
<dbReference type="SUPFAM" id="SSF82185">
    <property type="entry name" value="Histone H3 K4-specific methyltransferase SET7/9 N-terminal domain"/>
    <property type="match status" value="1"/>
</dbReference>
<feature type="region of interest" description="Disordered" evidence="2">
    <location>
        <begin position="135"/>
        <end position="157"/>
    </location>
</feature>
<evidence type="ECO:0000313" key="4">
    <source>
        <dbReference type="Proteomes" id="UP001190700"/>
    </source>
</evidence>
<dbReference type="SMART" id="SM00698">
    <property type="entry name" value="MORN"/>
    <property type="match status" value="3"/>
</dbReference>
<dbReference type="Pfam" id="PF02493">
    <property type="entry name" value="MORN"/>
    <property type="match status" value="4"/>
</dbReference>
<dbReference type="AlphaFoldDB" id="A0AAE0EUN5"/>
<dbReference type="Gene3D" id="2.20.110.10">
    <property type="entry name" value="Histone H3 K4-specific methyltransferase SET7/9 N-terminal domain"/>
    <property type="match status" value="2"/>
</dbReference>
<feature type="compositionally biased region" description="Acidic residues" evidence="2">
    <location>
        <begin position="10"/>
        <end position="21"/>
    </location>
</feature>
<name>A0AAE0EUN5_9CHLO</name>
<evidence type="ECO:0000256" key="1">
    <source>
        <dbReference type="ARBA" id="ARBA00022737"/>
    </source>
</evidence>
<dbReference type="PANTHER" id="PTHR46917">
    <property type="entry name" value="MORN REPEAT-CONTAINING PROTEIN 2"/>
    <property type="match status" value="1"/>
</dbReference>
<organism evidence="3 4">
    <name type="scientific">Cymbomonas tetramitiformis</name>
    <dbReference type="NCBI Taxonomy" id="36881"/>
    <lineage>
        <taxon>Eukaryota</taxon>
        <taxon>Viridiplantae</taxon>
        <taxon>Chlorophyta</taxon>
        <taxon>Pyramimonadophyceae</taxon>
        <taxon>Pyramimonadales</taxon>
        <taxon>Pyramimonadaceae</taxon>
        <taxon>Cymbomonas</taxon>
    </lineage>
</organism>
<evidence type="ECO:0008006" key="5">
    <source>
        <dbReference type="Google" id="ProtNLM"/>
    </source>
</evidence>
<dbReference type="EMBL" id="LGRX02033383">
    <property type="protein sequence ID" value="KAK3241508.1"/>
    <property type="molecule type" value="Genomic_DNA"/>
</dbReference>
<keyword evidence="4" id="KW-1185">Reference proteome</keyword>
<evidence type="ECO:0000256" key="2">
    <source>
        <dbReference type="SAM" id="MobiDB-lite"/>
    </source>
</evidence>
<dbReference type="PANTHER" id="PTHR46917:SF1">
    <property type="entry name" value="MORN REPEAT-CONTAINING PROTEIN 2"/>
    <property type="match status" value="1"/>
</dbReference>
<dbReference type="GO" id="GO:0016020">
    <property type="term" value="C:membrane"/>
    <property type="evidence" value="ECO:0007669"/>
    <property type="project" value="UniProtKB-ARBA"/>
</dbReference>
<accession>A0AAE0EUN5</accession>
<dbReference type="InterPro" id="IPR003409">
    <property type="entry name" value="MORN"/>
</dbReference>
<dbReference type="InterPro" id="IPR052849">
    <property type="entry name" value="MORN_repeat_protein"/>
</dbReference>
<dbReference type="FunFam" id="2.20.110.10:FF:000025">
    <property type="entry name" value="MORN repeat, putative"/>
    <property type="match status" value="1"/>
</dbReference>
<reference evidence="3 4" key="1">
    <citation type="journal article" date="2015" name="Genome Biol. Evol.">
        <title>Comparative Genomics of a Bacterivorous Green Alga Reveals Evolutionary Causalities and Consequences of Phago-Mixotrophic Mode of Nutrition.</title>
        <authorList>
            <person name="Burns J.A."/>
            <person name="Paasch A."/>
            <person name="Narechania A."/>
            <person name="Kim E."/>
        </authorList>
    </citation>
    <scope>NUCLEOTIDE SEQUENCE [LARGE SCALE GENOMIC DNA]</scope>
    <source>
        <strain evidence="3 4">PLY_AMNH</strain>
    </source>
</reference>
<proteinExistence type="predicted"/>
<keyword evidence="1" id="KW-0677">Repeat</keyword>
<gene>
    <name evidence="3" type="ORF">CYMTET_48736</name>
</gene>
<feature type="region of interest" description="Disordered" evidence="2">
    <location>
        <begin position="1"/>
        <end position="23"/>
    </location>
</feature>